<dbReference type="AlphaFoldDB" id="A0A6J6VWS6"/>
<accession>A0A6J6VWS6</accession>
<sequence>MSSLRPHVDPEELGFDSHRLSRIDDFFNDFVDQRKLSGWLATVSRGGQLAYVGKGGHADRELDRPVQDDTIWRIYSMTKPITTIAAMMLHEEGKFDLNDSAGKWIEALREPRVYTGGAPANPTTVAATEPVRIWHLMSHMAGLTYGFTYGHNVDAIYRLKGYEFGWPKDATLEQAVNDWCTSPLLFNPGEAWNYSVATDVLGYLVELWSGMSLGQFFQERILGPLKMYDTSFFAPEEKHERVAQLYVPVNGEAFPYPKMGQGAYREGSLESGGGGLVSTAHDYNRFLTMLLNGGELDGVRLVSPRTISLMTENFLPGNQDLTAVARDSFSETEMSGMGFGLGFAVLMDRARNATGAAEGLFTWGGAASTTFWVDPVEDLTVTFFTQLLPSSTYPVRRHLQQVVYQALID</sequence>
<evidence type="ECO:0000259" key="1">
    <source>
        <dbReference type="Pfam" id="PF00144"/>
    </source>
</evidence>
<dbReference type="SUPFAM" id="SSF56601">
    <property type="entry name" value="beta-lactamase/transpeptidase-like"/>
    <property type="match status" value="1"/>
</dbReference>
<evidence type="ECO:0000313" key="2">
    <source>
        <dbReference type="EMBL" id="CAB4775208.1"/>
    </source>
</evidence>
<name>A0A6J6VWS6_9ZZZZ</name>
<dbReference type="InterPro" id="IPR001466">
    <property type="entry name" value="Beta-lactam-related"/>
</dbReference>
<dbReference type="PANTHER" id="PTHR43283:SF3">
    <property type="entry name" value="BETA-LACTAMASE FAMILY PROTEIN (AFU_ORTHOLOGUE AFUA_5G07500)"/>
    <property type="match status" value="1"/>
</dbReference>
<dbReference type="Pfam" id="PF00144">
    <property type="entry name" value="Beta-lactamase"/>
    <property type="match status" value="1"/>
</dbReference>
<dbReference type="PANTHER" id="PTHR43283">
    <property type="entry name" value="BETA-LACTAMASE-RELATED"/>
    <property type="match status" value="1"/>
</dbReference>
<proteinExistence type="predicted"/>
<organism evidence="2">
    <name type="scientific">freshwater metagenome</name>
    <dbReference type="NCBI Taxonomy" id="449393"/>
    <lineage>
        <taxon>unclassified sequences</taxon>
        <taxon>metagenomes</taxon>
        <taxon>ecological metagenomes</taxon>
    </lineage>
</organism>
<feature type="domain" description="Beta-lactamase-related" evidence="1">
    <location>
        <begin position="23"/>
        <end position="398"/>
    </location>
</feature>
<reference evidence="2" key="1">
    <citation type="submission" date="2020-05" db="EMBL/GenBank/DDBJ databases">
        <authorList>
            <person name="Chiriac C."/>
            <person name="Salcher M."/>
            <person name="Ghai R."/>
            <person name="Kavagutti S V."/>
        </authorList>
    </citation>
    <scope>NUCLEOTIDE SEQUENCE</scope>
</reference>
<dbReference type="EMBL" id="CAFAAB010000008">
    <property type="protein sequence ID" value="CAB4775208.1"/>
    <property type="molecule type" value="Genomic_DNA"/>
</dbReference>
<protein>
    <submittedName>
        <fullName evidence="2">Unannotated protein</fullName>
    </submittedName>
</protein>
<dbReference type="InterPro" id="IPR050789">
    <property type="entry name" value="Diverse_Enzym_Activities"/>
</dbReference>
<gene>
    <name evidence="2" type="ORF">UFOPK2958_00149</name>
</gene>
<dbReference type="InterPro" id="IPR012338">
    <property type="entry name" value="Beta-lactam/transpept-like"/>
</dbReference>
<dbReference type="Gene3D" id="3.40.710.10">
    <property type="entry name" value="DD-peptidase/beta-lactamase superfamily"/>
    <property type="match status" value="1"/>
</dbReference>